<dbReference type="NCBIfam" id="TIGR01244">
    <property type="entry name" value="TIGR01244 family sulfur transferase"/>
    <property type="match status" value="1"/>
</dbReference>
<dbReference type="EMBL" id="FTOG01000001">
    <property type="protein sequence ID" value="SIS46865.1"/>
    <property type="molecule type" value="Genomic_DNA"/>
</dbReference>
<dbReference type="AlphaFoldDB" id="A0A1N7JC37"/>
<dbReference type="Gene3D" id="3.90.190.10">
    <property type="entry name" value="Protein tyrosine phosphatase superfamily"/>
    <property type="match status" value="1"/>
</dbReference>
<dbReference type="RefSeq" id="WP_076483494.1">
    <property type="nucleotide sequence ID" value="NZ_FTOG01000001.1"/>
</dbReference>
<dbReference type="STRING" id="453582.SAMN05421580_101583"/>
<protein>
    <submittedName>
        <fullName evidence="2">TIGR01244 family protein</fullName>
    </submittedName>
</protein>
<keyword evidence="3" id="KW-1185">Reference proteome</keyword>
<evidence type="ECO:0000313" key="3">
    <source>
        <dbReference type="Proteomes" id="UP000186221"/>
    </source>
</evidence>
<organism evidence="2 3">
    <name type="scientific">Rhodobacter aestuarii</name>
    <dbReference type="NCBI Taxonomy" id="453582"/>
    <lineage>
        <taxon>Bacteria</taxon>
        <taxon>Pseudomonadati</taxon>
        <taxon>Pseudomonadota</taxon>
        <taxon>Alphaproteobacteria</taxon>
        <taxon>Rhodobacterales</taxon>
        <taxon>Rhodobacter group</taxon>
        <taxon>Rhodobacter</taxon>
    </lineage>
</organism>
<evidence type="ECO:0000259" key="1">
    <source>
        <dbReference type="Pfam" id="PF04273"/>
    </source>
</evidence>
<evidence type="ECO:0000313" key="2">
    <source>
        <dbReference type="EMBL" id="SIS46865.1"/>
    </source>
</evidence>
<dbReference type="Pfam" id="PF04273">
    <property type="entry name" value="BLH_phosphatase"/>
    <property type="match status" value="1"/>
</dbReference>
<dbReference type="OrthoDB" id="9805710at2"/>
<gene>
    <name evidence="2" type="ORF">SAMN05421580_101583</name>
</gene>
<sequence length="146" mass="15865">MDLRYLAPDFAVAPQIELEDVAKAAELGFRTLINNRPDDEVPDALQHEAFQAAAEAAGLRYVFLPYEPGLLTQDLVDGFESALEGAEMPVLAWCRSGTRSSHLWALSQAGLRPTEEILQAAAQAGYDHSALLPLLRGKAASRAKFT</sequence>
<name>A0A1N7JC37_9RHOB</name>
<reference evidence="3" key="1">
    <citation type="submission" date="2017-01" db="EMBL/GenBank/DDBJ databases">
        <authorList>
            <person name="Varghese N."/>
            <person name="Submissions S."/>
        </authorList>
    </citation>
    <scope>NUCLEOTIDE SEQUENCE [LARGE SCALE GENOMIC DNA]</scope>
    <source>
        <strain evidence="3">DSM 19945</strain>
    </source>
</reference>
<accession>A0A1N7JC37</accession>
<feature type="domain" description="Beta-lactamase hydrolase-like protein phosphatase-like" evidence="1">
    <location>
        <begin position="2"/>
        <end position="110"/>
    </location>
</feature>
<dbReference type="GO" id="GO:0016787">
    <property type="term" value="F:hydrolase activity"/>
    <property type="evidence" value="ECO:0007669"/>
    <property type="project" value="InterPro"/>
</dbReference>
<dbReference type="Proteomes" id="UP000186221">
    <property type="component" value="Unassembled WGS sequence"/>
</dbReference>
<dbReference type="CDD" id="cd14503">
    <property type="entry name" value="PTP-bact"/>
    <property type="match status" value="1"/>
</dbReference>
<dbReference type="InterPro" id="IPR029021">
    <property type="entry name" value="Prot-tyrosine_phosphatase-like"/>
</dbReference>
<dbReference type="InterPro" id="IPR005939">
    <property type="entry name" value="BLH_phosphatase-like"/>
</dbReference>
<proteinExistence type="predicted"/>